<accession>A0A8J6U0G9</accession>
<keyword evidence="3 6" id="KW-0812">Transmembrane</keyword>
<reference evidence="7" key="1">
    <citation type="submission" date="2020-09" db="EMBL/GenBank/DDBJ databases">
        <title>Genome seq and assembly of Tianweitania sp.</title>
        <authorList>
            <person name="Chhetri G."/>
        </authorList>
    </citation>
    <scope>NUCLEOTIDE SEQUENCE</scope>
    <source>
        <strain evidence="7">Rool2</strain>
    </source>
</reference>
<feature type="transmembrane region" description="Helical" evidence="6">
    <location>
        <begin position="158"/>
        <end position="182"/>
    </location>
</feature>
<keyword evidence="4 6" id="KW-1133">Transmembrane helix</keyword>
<comment type="caution">
    <text evidence="7">The sequence shown here is derived from an EMBL/GenBank/DDBJ whole genome shotgun (WGS) entry which is preliminary data.</text>
</comment>
<feature type="transmembrane region" description="Helical" evidence="6">
    <location>
        <begin position="202"/>
        <end position="224"/>
    </location>
</feature>
<dbReference type="Proteomes" id="UP000643405">
    <property type="component" value="Unassembled WGS sequence"/>
</dbReference>
<evidence type="ECO:0000256" key="3">
    <source>
        <dbReference type="ARBA" id="ARBA00022692"/>
    </source>
</evidence>
<dbReference type="AlphaFoldDB" id="A0A8J6U0G9"/>
<evidence type="ECO:0000256" key="4">
    <source>
        <dbReference type="ARBA" id="ARBA00022989"/>
    </source>
</evidence>
<proteinExistence type="predicted"/>
<evidence type="ECO:0000313" key="7">
    <source>
        <dbReference type="EMBL" id="MBD0415646.1"/>
    </source>
</evidence>
<feature type="transmembrane region" description="Helical" evidence="6">
    <location>
        <begin position="44"/>
        <end position="64"/>
    </location>
</feature>
<feature type="transmembrane region" description="Helical" evidence="6">
    <location>
        <begin position="120"/>
        <end position="146"/>
    </location>
</feature>
<dbReference type="EMBL" id="JACVVX010000004">
    <property type="protein sequence ID" value="MBD0415646.1"/>
    <property type="molecule type" value="Genomic_DNA"/>
</dbReference>
<evidence type="ECO:0000256" key="1">
    <source>
        <dbReference type="ARBA" id="ARBA00004651"/>
    </source>
</evidence>
<feature type="transmembrane region" description="Helical" evidence="6">
    <location>
        <begin position="7"/>
        <end position="24"/>
    </location>
</feature>
<dbReference type="RefSeq" id="WP_188165099.1">
    <property type="nucleotide sequence ID" value="NZ_JACVVX010000004.1"/>
</dbReference>
<dbReference type="InterPro" id="IPR022791">
    <property type="entry name" value="L-PG_synthase/AglD"/>
</dbReference>
<evidence type="ECO:0000256" key="5">
    <source>
        <dbReference type="ARBA" id="ARBA00023136"/>
    </source>
</evidence>
<sequence length="321" mass="34632">MKIKDYIWPVIGLGAVALSVWLLYHEWRGLSLDDVWDSLTSIPLHAWLLSALASIAAYAALAGYDHIALLHLGRRISWVFVTICSFTTYALAHNIGGSVLSGAVIRYRAYGSKGLTGQEVGVLVALCSLTFLISTILVSAVVLLLVPDMLSRFIEGTHAMMSVGLGLLGLTLVGLYVLGSWIGLRPLNIGSFRLQYPALPIVARQLIVGPLELLAAGAIIYFALPAENNPGYIMVLGIFLVSFSAALISHAPGGLGVLEIVFLLGLSDMDPNAVIAALLVFRLFYLIVPFILGLIAVIGFERSQWWRRGKSPEPVPLDKAL</sequence>
<dbReference type="GO" id="GO:0005886">
    <property type="term" value="C:plasma membrane"/>
    <property type="evidence" value="ECO:0007669"/>
    <property type="project" value="UniProtKB-SubCell"/>
</dbReference>
<organism evidence="7 8">
    <name type="scientific">Oryzicola mucosus</name>
    <dbReference type="NCBI Taxonomy" id="2767425"/>
    <lineage>
        <taxon>Bacteria</taxon>
        <taxon>Pseudomonadati</taxon>
        <taxon>Pseudomonadota</taxon>
        <taxon>Alphaproteobacteria</taxon>
        <taxon>Hyphomicrobiales</taxon>
        <taxon>Phyllobacteriaceae</taxon>
        <taxon>Oryzicola</taxon>
    </lineage>
</organism>
<protein>
    <submittedName>
        <fullName evidence="7">UPF0104 family protein</fullName>
    </submittedName>
</protein>
<feature type="transmembrane region" description="Helical" evidence="6">
    <location>
        <begin position="76"/>
        <end position="100"/>
    </location>
</feature>
<feature type="transmembrane region" description="Helical" evidence="6">
    <location>
        <begin position="231"/>
        <end position="253"/>
    </location>
</feature>
<evidence type="ECO:0000313" key="8">
    <source>
        <dbReference type="Proteomes" id="UP000643405"/>
    </source>
</evidence>
<keyword evidence="5 6" id="KW-0472">Membrane</keyword>
<keyword evidence="2" id="KW-1003">Cell membrane</keyword>
<dbReference type="Pfam" id="PF03706">
    <property type="entry name" value="LPG_synthase_TM"/>
    <property type="match status" value="1"/>
</dbReference>
<evidence type="ECO:0000256" key="6">
    <source>
        <dbReference type="SAM" id="Phobius"/>
    </source>
</evidence>
<feature type="transmembrane region" description="Helical" evidence="6">
    <location>
        <begin position="273"/>
        <end position="300"/>
    </location>
</feature>
<keyword evidence="8" id="KW-1185">Reference proteome</keyword>
<evidence type="ECO:0000256" key="2">
    <source>
        <dbReference type="ARBA" id="ARBA00022475"/>
    </source>
</evidence>
<name>A0A8J6U0G9_9HYPH</name>
<comment type="subcellular location">
    <subcellularLocation>
        <location evidence="1">Cell membrane</location>
        <topology evidence="1">Multi-pass membrane protein</topology>
    </subcellularLocation>
</comment>
<gene>
    <name evidence="7" type="ORF">ICI42_13355</name>
</gene>